<dbReference type="EMBL" id="PJRQ01000011">
    <property type="protein sequence ID" value="PLR18428.1"/>
    <property type="molecule type" value="Genomic_DNA"/>
</dbReference>
<keyword evidence="4" id="KW-1185">Reference proteome</keyword>
<dbReference type="AlphaFoldDB" id="A0A2N5CX90"/>
<sequence length="76" mass="7922">MSASRIDAPSVSGVWSHGLSGISPAGEPSRAQAFGDFSGFSRHDGRIGLSGATRDLDDTARAVADRLTDTRDNGLF</sequence>
<accession>A0A2N5CX90</accession>
<protein>
    <submittedName>
        <fullName evidence="2">Uncharacterized protein</fullName>
    </submittedName>
</protein>
<dbReference type="OrthoDB" id="7205832at2"/>
<dbReference type="RefSeq" id="WP_101712237.1">
    <property type="nucleotide sequence ID" value="NZ_CP026100.1"/>
</dbReference>
<dbReference type="KEGG" id="cfh:C1707_15705"/>
<evidence type="ECO:0000313" key="4">
    <source>
        <dbReference type="Proteomes" id="UP000281192"/>
    </source>
</evidence>
<proteinExistence type="predicted"/>
<evidence type="ECO:0000313" key="2">
    <source>
        <dbReference type="EMBL" id="PLR18428.1"/>
    </source>
</evidence>
<name>A0A2N5CX90_9CAUL</name>
<dbReference type="Proteomes" id="UP000234483">
    <property type="component" value="Unassembled WGS sequence"/>
</dbReference>
<organism evidence="2 3">
    <name type="scientific">Caulobacter flavus</name>
    <dbReference type="NCBI Taxonomy" id="1679497"/>
    <lineage>
        <taxon>Bacteria</taxon>
        <taxon>Pseudomonadati</taxon>
        <taxon>Pseudomonadota</taxon>
        <taxon>Alphaproteobacteria</taxon>
        <taxon>Caulobacterales</taxon>
        <taxon>Caulobacteraceae</taxon>
        <taxon>Caulobacter</taxon>
    </lineage>
</organism>
<dbReference type="EMBL" id="CP026100">
    <property type="protein sequence ID" value="AYV47587.1"/>
    <property type="molecule type" value="Genomic_DNA"/>
</dbReference>
<reference evidence="1 4" key="2">
    <citation type="submission" date="2018-01" db="EMBL/GenBank/DDBJ databases">
        <title>Complete genome sequence of Caulobacter flavus RHGG3.</title>
        <authorList>
            <person name="Yang E."/>
        </authorList>
    </citation>
    <scope>NUCLEOTIDE SEQUENCE [LARGE SCALE GENOMIC DNA]</scope>
    <source>
        <strain evidence="1 4">RHGG3</strain>
    </source>
</reference>
<reference evidence="2 3" key="1">
    <citation type="submission" date="2017-12" db="EMBL/GenBank/DDBJ databases">
        <title>The genome sequence of Caulobacter flavus CGMCC1 15093.</title>
        <authorList>
            <person name="Gao J."/>
            <person name="Mao X."/>
            <person name="Sun J."/>
        </authorList>
    </citation>
    <scope>NUCLEOTIDE SEQUENCE [LARGE SCALE GENOMIC DNA]</scope>
    <source>
        <strain evidence="2 3">CGMCC1 15093</strain>
    </source>
</reference>
<gene>
    <name evidence="1" type="ORF">C1707_15705</name>
    <name evidence="2" type="ORF">CFHF_06705</name>
</gene>
<evidence type="ECO:0000313" key="1">
    <source>
        <dbReference type="EMBL" id="AYV47587.1"/>
    </source>
</evidence>
<evidence type="ECO:0000313" key="3">
    <source>
        <dbReference type="Proteomes" id="UP000234483"/>
    </source>
</evidence>
<dbReference type="Proteomes" id="UP000281192">
    <property type="component" value="Chromosome"/>
</dbReference>